<evidence type="ECO:0000256" key="4">
    <source>
        <dbReference type="ARBA" id="ARBA00022837"/>
    </source>
</evidence>
<dbReference type="InterPro" id="IPR013783">
    <property type="entry name" value="Ig-like_fold"/>
</dbReference>
<keyword evidence="2" id="KW-0964">Secreted</keyword>
<dbReference type="Proteomes" id="UP000005824">
    <property type="component" value="Unassembled WGS sequence"/>
</dbReference>
<feature type="domain" description="Fibronectin type-III" evidence="5">
    <location>
        <begin position="249"/>
        <end position="342"/>
    </location>
</feature>
<dbReference type="InterPro" id="IPR053180">
    <property type="entry name" value="Ca-binding_acidic-repeat"/>
</dbReference>
<evidence type="ECO:0000313" key="7">
    <source>
        <dbReference type="Proteomes" id="UP000005824"/>
    </source>
</evidence>
<dbReference type="InterPro" id="IPR013320">
    <property type="entry name" value="ConA-like_dom_sf"/>
</dbReference>
<organism evidence="6 7">
    <name type="scientific">Chthoniobacter flavus Ellin428</name>
    <dbReference type="NCBI Taxonomy" id="497964"/>
    <lineage>
        <taxon>Bacteria</taxon>
        <taxon>Pseudomonadati</taxon>
        <taxon>Verrucomicrobiota</taxon>
        <taxon>Spartobacteria</taxon>
        <taxon>Chthoniobacterales</taxon>
        <taxon>Chthoniobacteraceae</taxon>
        <taxon>Chthoniobacter</taxon>
    </lineage>
</organism>
<dbReference type="PROSITE" id="PS50853">
    <property type="entry name" value="FN3"/>
    <property type="match status" value="2"/>
</dbReference>
<keyword evidence="3" id="KW-0732">Signal</keyword>
<protein>
    <submittedName>
        <fullName evidence="6">Fibronectin type III domain protein</fullName>
    </submittedName>
</protein>
<dbReference type="CDD" id="cd00063">
    <property type="entry name" value="FN3"/>
    <property type="match status" value="2"/>
</dbReference>
<keyword evidence="7" id="KW-1185">Reference proteome</keyword>
<dbReference type="InParanoid" id="B4D4I9"/>
<dbReference type="InterPro" id="IPR036116">
    <property type="entry name" value="FN3_sf"/>
</dbReference>
<dbReference type="InterPro" id="IPR059100">
    <property type="entry name" value="TSP3_bac"/>
</dbReference>
<dbReference type="Gene3D" id="4.10.1080.10">
    <property type="entry name" value="TSP type-3 repeat"/>
    <property type="match status" value="1"/>
</dbReference>
<evidence type="ECO:0000256" key="1">
    <source>
        <dbReference type="ARBA" id="ARBA00004613"/>
    </source>
</evidence>
<dbReference type="SUPFAM" id="SSF49265">
    <property type="entry name" value="Fibronectin type III"/>
    <property type="match status" value="1"/>
</dbReference>
<dbReference type="Gene3D" id="2.60.120.200">
    <property type="match status" value="3"/>
</dbReference>
<dbReference type="Gene3D" id="2.60.40.10">
    <property type="entry name" value="Immunoglobulins"/>
    <property type="match status" value="2"/>
</dbReference>
<gene>
    <name evidence="6" type="ORF">CfE428DRAFT_3827</name>
</gene>
<dbReference type="SUPFAM" id="SSF103647">
    <property type="entry name" value="TSP type-3 repeat"/>
    <property type="match status" value="1"/>
</dbReference>
<feature type="domain" description="Fibronectin type-III" evidence="5">
    <location>
        <begin position="564"/>
        <end position="655"/>
    </location>
</feature>
<dbReference type="SMART" id="SM00060">
    <property type="entry name" value="FN3"/>
    <property type="match status" value="2"/>
</dbReference>
<proteinExistence type="predicted"/>
<accession>B4D4I9</accession>
<dbReference type="InterPro" id="IPR028974">
    <property type="entry name" value="TSP_type-3_rpt"/>
</dbReference>
<sequence precursor="true">MSLSKVVWRTAFVMVFVFLVGAFTAMGQTSPPTTGLKLWLAADTSVTLDGSGGVSAWADQSGNANNATQSTAGNRPTVTANALNGKPVVHFSGASSQYLTLPNLMSGATAGEVFAVLRSASTTGATGLWNLGSDGWSWYSYTDGRIEADFGTTGGLWEGVPSQSILSYHVYEAASQTGLYQSWINGVPLFKTTSNTVAFTTAPLIGVNGHGNYFSGDIAEIIIYNRALSTAERGQVLAYLNQKYVVIPAPSAPTGIAATQIAPTQNLVTWDWVSATATVTYVVERKQGAAGTYAQVGTTTGASTYLDDSVTAGAEYFYHVYATDIGGVSGYSTETGVSMPMTEGGGVSVSGMKLWLMADGALSSPVADLTDYSGNGNDAVQSLGANRPTLVTNALNGKPVVHFSGASSQYLTLPNLMSGATAGEVFAVLRSASTTGATGLWKLGSDGWSWYSYTDGRIEGDFGTTSGLWEGVPPQSILQYQIYEAASQTGLYQSWINGAPIFETTSNTVAFTTAPLIGVNGHGNYFSGDIAEIIIYNRPLSDSERQGIITYFCQKYALLSIPPVPTGLQAAGLNATTALITWNGAVNNSAVSYAVWRQQDGGAWTQIATVPDRTTYFDTGIVYGSTYAYAVQAVNGSGASNLTTAVVLNRNLPQVNTLPTSGMKLWLMADGLLSSPLAIFPDYSGNDHDAQQTTSANRPTVVANALNGKPVVHFNGASSQYLTLPNLMSGATAGEVFAVLRSASTTSATGLWNLGSDGWSWYSYTDGRLESDFGTTGGLWEGVPSQSILDYHVYEATSQSGLWQSWINGNQLFKTTSNTVAFPSNPTIGDNAHGNYFSGDIAEIIIYNRPLSVMERRSVLQYFALKYLIPGLDADGDGLTNAQELALGTDPLNWDTNGDGLSDLTDILLGYDPKNMDLDGDGLTNAQELAMGINPFVADTDGDGVPDGLDAFPLDPTRWQLPVIPGDTTPPVITLFEPIGAVPVP</sequence>
<evidence type="ECO:0000259" key="5">
    <source>
        <dbReference type="PROSITE" id="PS50853"/>
    </source>
</evidence>
<evidence type="ECO:0000313" key="6">
    <source>
        <dbReference type="EMBL" id="EDY18790.1"/>
    </source>
</evidence>
<comment type="caution">
    <text evidence="6">The sequence shown here is derived from an EMBL/GenBank/DDBJ whole genome shotgun (WGS) entry which is preliminary data.</text>
</comment>
<keyword evidence="4" id="KW-0106">Calcium</keyword>
<reference evidence="6 7" key="1">
    <citation type="journal article" date="2011" name="J. Bacteriol.">
        <title>Genome sequence of Chthoniobacter flavus Ellin428, an aerobic heterotrophic soil bacterium.</title>
        <authorList>
            <person name="Kant R."/>
            <person name="van Passel M.W."/>
            <person name="Palva A."/>
            <person name="Lucas S."/>
            <person name="Lapidus A."/>
            <person name="Glavina Del Rio T."/>
            <person name="Dalin E."/>
            <person name="Tice H."/>
            <person name="Bruce D."/>
            <person name="Goodwin L."/>
            <person name="Pitluck S."/>
            <person name="Larimer F.W."/>
            <person name="Land M.L."/>
            <person name="Hauser L."/>
            <person name="Sangwan P."/>
            <person name="de Vos W.M."/>
            <person name="Janssen P.H."/>
            <person name="Smidt H."/>
        </authorList>
    </citation>
    <scope>NUCLEOTIDE SEQUENCE [LARGE SCALE GENOMIC DNA]</scope>
    <source>
        <strain evidence="6 7">Ellin428</strain>
    </source>
</reference>
<dbReference type="PANTHER" id="PTHR37467">
    <property type="entry name" value="EXPORTED CALCIUM-BINDING GLYCOPROTEIN-RELATED"/>
    <property type="match status" value="1"/>
</dbReference>
<evidence type="ECO:0000256" key="3">
    <source>
        <dbReference type="ARBA" id="ARBA00022729"/>
    </source>
</evidence>
<dbReference type="PANTHER" id="PTHR37467:SF1">
    <property type="entry name" value="EXPORTED CALCIUM-BINDING GLYCOPROTEIN"/>
    <property type="match status" value="1"/>
</dbReference>
<comment type="subcellular location">
    <subcellularLocation>
        <location evidence="1">Secreted</location>
    </subcellularLocation>
</comment>
<dbReference type="EMBL" id="ABVL01000011">
    <property type="protein sequence ID" value="EDY18790.1"/>
    <property type="molecule type" value="Genomic_DNA"/>
</dbReference>
<dbReference type="SUPFAM" id="SSF49899">
    <property type="entry name" value="Concanavalin A-like lectins/glucanases"/>
    <property type="match status" value="3"/>
</dbReference>
<dbReference type="GO" id="GO:0005509">
    <property type="term" value="F:calcium ion binding"/>
    <property type="evidence" value="ECO:0007669"/>
    <property type="project" value="InterPro"/>
</dbReference>
<dbReference type="eggNOG" id="COG4932">
    <property type="taxonomic scope" value="Bacteria"/>
</dbReference>
<evidence type="ECO:0000256" key="2">
    <source>
        <dbReference type="ARBA" id="ARBA00022525"/>
    </source>
</evidence>
<dbReference type="Pfam" id="PF18884">
    <property type="entry name" value="TSP3_bac"/>
    <property type="match status" value="2"/>
</dbReference>
<dbReference type="InterPro" id="IPR003961">
    <property type="entry name" value="FN3_dom"/>
</dbReference>
<dbReference type="eggNOG" id="COG3210">
    <property type="taxonomic scope" value="Bacteria"/>
</dbReference>
<dbReference type="AlphaFoldDB" id="B4D4I9"/>
<name>B4D4I9_9BACT</name>
<dbReference type="STRING" id="497964.CfE428DRAFT_3827"/>